<dbReference type="AlphaFoldDB" id="A0A1N6J4M4"/>
<protein>
    <submittedName>
        <fullName evidence="1">Uncharacterized protein</fullName>
    </submittedName>
</protein>
<dbReference type="Proteomes" id="UP000185207">
    <property type="component" value="Unassembled WGS sequence"/>
</dbReference>
<dbReference type="RefSeq" id="WP_245799090.1">
    <property type="nucleotide sequence ID" value="NZ_FSRK01000002.1"/>
</dbReference>
<proteinExistence type="predicted"/>
<keyword evidence="2" id="KW-1185">Reference proteome</keyword>
<evidence type="ECO:0000313" key="1">
    <source>
        <dbReference type="EMBL" id="SIO39192.1"/>
    </source>
</evidence>
<dbReference type="EMBL" id="FSRK01000002">
    <property type="protein sequence ID" value="SIO39192.1"/>
    <property type="molecule type" value="Genomic_DNA"/>
</dbReference>
<reference evidence="2" key="1">
    <citation type="submission" date="2016-11" db="EMBL/GenBank/DDBJ databases">
        <authorList>
            <person name="Varghese N."/>
            <person name="Submissions S."/>
        </authorList>
    </citation>
    <scope>NUCLEOTIDE SEQUENCE [LARGE SCALE GENOMIC DNA]</scope>
    <source>
        <strain evidence="2">DSM 27623</strain>
    </source>
</reference>
<sequence>MNSEIISEIEHIQSEDFHLGEYIYMGMGLTKGHRVCMAVAYKIDYCIKKAKQFEEMNEEVTFTHINKVKVGELEQSKKILLTNSVN</sequence>
<organism evidence="1 2">
    <name type="scientific">Epilithonimonas zeae</name>
    <dbReference type="NCBI Taxonomy" id="1416779"/>
    <lineage>
        <taxon>Bacteria</taxon>
        <taxon>Pseudomonadati</taxon>
        <taxon>Bacteroidota</taxon>
        <taxon>Flavobacteriia</taxon>
        <taxon>Flavobacteriales</taxon>
        <taxon>Weeksellaceae</taxon>
        <taxon>Chryseobacterium group</taxon>
        <taxon>Epilithonimonas</taxon>
    </lineage>
</organism>
<dbReference type="STRING" id="1416779.SAMN05444409_3295"/>
<name>A0A1N6J4M4_9FLAO</name>
<gene>
    <name evidence="1" type="ORF">SAMN05444409_3295</name>
</gene>
<accession>A0A1N6J4M4</accession>
<evidence type="ECO:0000313" key="2">
    <source>
        <dbReference type="Proteomes" id="UP000185207"/>
    </source>
</evidence>